<comment type="similarity">
    <text evidence="1 9">Belongs to the peptidase S11 family.</text>
</comment>
<evidence type="ECO:0000256" key="7">
    <source>
        <dbReference type="PIRSR" id="PIRSR618044-1"/>
    </source>
</evidence>
<sequence>MKIPNVFLEARHGIARHLAATVRASFSASLAVSLTYAAVVGTGLFATRYAHAAGTTNAAASVQHPVHHVGNTGRSRGGAKIVKASVRATSTRAKTASRVTRRRVHGVAFAPSHAATAHAFRMHDSLQDGPFLRSSIAYVVDESTSAPLLDRNSTSVVPIASISKLMTAMVVLDAKQPLTDTLMVTDEDRDYEKGSGSRLSVGSRLSREDMLHIALMSSENRAAAALSRYYPGGRPAFIEAMNRKAQSLGMTNTKFEDPTGLNFHNVSTAQDLVKMVEAATKYPMIRQFSTWPSYDVNTGRTRLHYANTNALVHNATWDIGLQKTGFINEAGECIVMQTTIHQRPVVMVLLDSVGKYSRVADAQRVRDWLIQTGAIQRVTSADTNHPGT</sequence>
<accession>A0A0F5JTS0</accession>
<evidence type="ECO:0000256" key="8">
    <source>
        <dbReference type="PIRSR" id="PIRSR618044-2"/>
    </source>
</evidence>
<gene>
    <name evidence="11" type="ORF">WM40_24350</name>
</gene>
<evidence type="ECO:0000256" key="9">
    <source>
        <dbReference type="RuleBase" id="RU004016"/>
    </source>
</evidence>
<dbReference type="PRINTS" id="PR00725">
    <property type="entry name" value="DADACBPTASE1"/>
</dbReference>
<keyword evidence="2" id="KW-0732">Signal</keyword>
<evidence type="ECO:0000256" key="6">
    <source>
        <dbReference type="ARBA" id="ARBA00023316"/>
    </source>
</evidence>
<dbReference type="GO" id="GO:0008360">
    <property type="term" value="P:regulation of cell shape"/>
    <property type="evidence" value="ECO:0007669"/>
    <property type="project" value="UniProtKB-KW"/>
</dbReference>
<keyword evidence="11" id="KW-0121">Carboxypeptidase</keyword>
<dbReference type="InterPro" id="IPR012338">
    <property type="entry name" value="Beta-lactam/transpept-like"/>
</dbReference>
<evidence type="ECO:0000259" key="10">
    <source>
        <dbReference type="Pfam" id="PF00768"/>
    </source>
</evidence>
<dbReference type="PANTHER" id="PTHR21581:SF26">
    <property type="entry name" value="D-ALANYL-D-ALANINE ENDOPEPTIDASE"/>
    <property type="match status" value="1"/>
</dbReference>
<name>A0A0F5JTS0_9BURK</name>
<keyword evidence="5" id="KW-0573">Peptidoglycan synthesis</keyword>
<evidence type="ECO:0000313" key="11">
    <source>
        <dbReference type="EMBL" id="KKB61233.1"/>
    </source>
</evidence>
<evidence type="ECO:0000256" key="4">
    <source>
        <dbReference type="ARBA" id="ARBA00022960"/>
    </source>
</evidence>
<dbReference type="InterPro" id="IPR001967">
    <property type="entry name" value="Peptidase_S11_N"/>
</dbReference>
<organism evidence="11 12">
    <name type="scientific">Robbsia andropogonis</name>
    <dbReference type="NCBI Taxonomy" id="28092"/>
    <lineage>
        <taxon>Bacteria</taxon>
        <taxon>Pseudomonadati</taxon>
        <taxon>Pseudomonadota</taxon>
        <taxon>Betaproteobacteria</taxon>
        <taxon>Burkholderiales</taxon>
        <taxon>Burkholderiaceae</taxon>
        <taxon>Robbsia</taxon>
    </lineage>
</organism>
<dbReference type="AlphaFoldDB" id="A0A0F5JTS0"/>
<keyword evidence="6" id="KW-0961">Cell wall biogenesis/degradation</keyword>
<evidence type="ECO:0000256" key="2">
    <source>
        <dbReference type="ARBA" id="ARBA00022729"/>
    </source>
</evidence>
<dbReference type="SUPFAM" id="SSF56601">
    <property type="entry name" value="beta-lactamase/transpeptidase-like"/>
    <property type="match status" value="1"/>
</dbReference>
<dbReference type="GO" id="GO:0071555">
    <property type="term" value="P:cell wall organization"/>
    <property type="evidence" value="ECO:0007669"/>
    <property type="project" value="UniProtKB-KW"/>
</dbReference>
<dbReference type="EMBL" id="LAQU01000056">
    <property type="protein sequence ID" value="KKB61233.1"/>
    <property type="molecule type" value="Genomic_DNA"/>
</dbReference>
<protein>
    <submittedName>
        <fullName evidence="11">D-alanyl-D-alanine carboxypeptidase</fullName>
    </submittedName>
</protein>
<dbReference type="GO" id="GO:0009002">
    <property type="term" value="F:serine-type D-Ala-D-Ala carboxypeptidase activity"/>
    <property type="evidence" value="ECO:0007669"/>
    <property type="project" value="InterPro"/>
</dbReference>
<dbReference type="OrthoDB" id="5688590at2"/>
<feature type="domain" description="Peptidase S11 D-alanyl-D-alanine carboxypeptidase A N-terminal" evidence="10">
    <location>
        <begin position="132"/>
        <end position="352"/>
    </location>
</feature>
<comment type="caution">
    <text evidence="11">The sequence shown here is derived from an EMBL/GenBank/DDBJ whole genome shotgun (WGS) entry which is preliminary data.</text>
</comment>
<dbReference type="Pfam" id="PF00768">
    <property type="entry name" value="Peptidase_S11"/>
    <property type="match status" value="1"/>
</dbReference>
<keyword evidence="4" id="KW-0133">Cell shape</keyword>
<evidence type="ECO:0000256" key="5">
    <source>
        <dbReference type="ARBA" id="ARBA00022984"/>
    </source>
</evidence>
<feature type="active site" description="Proton acceptor" evidence="7">
    <location>
        <position position="164"/>
    </location>
</feature>
<dbReference type="GO" id="GO:0006508">
    <property type="term" value="P:proteolysis"/>
    <property type="evidence" value="ECO:0007669"/>
    <property type="project" value="InterPro"/>
</dbReference>
<feature type="active site" evidence="7">
    <location>
        <position position="218"/>
    </location>
</feature>
<evidence type="ECO:0000313" key="12">
    <source>
        <dbReference type="Proteomes" id="UP000033618"/>
    </source>
</evidence>
<proteinExistence type="inferred from homology"/>
<reference evidence="11 12" key="1">
    <citation type="submission" date="2015-03" db="EMBL/GenBank/DDBJ databases">
        <title>Draft Genome Sequence of Burkholderia andropogonis type strain ICMP2807, isolated from Sorghum bicolor.</title>
        <authorList>
            <person name="Lopes-Santos L."/>
            <person name="Castro D.B."/>
            <person name="Ottoboni L.M."/>
            <person name="Park D."/>
            <person name="Weirc B.S."/>
            <person name="Destefano S.A."/>
        </authorList>
    </citation>
    <scope>NUCLEOTIDE SEQUENCE [LARGE SCALE GENOMIC DNA]</scope>
    <source>
        <strain evidence="11 12">ICMP2807</strain>
    </source>
</reference>
<dbReference type="Proteomes" id="UP000033618">
    <property type="component" value="Unassembled WGS sequence"/>
</dbReference>
<feature type="binding site" evidence="8">
    <location>
        <position position="323"/>
    </location>
    <ligand>
        <name>substrate</name>
    </ligand>
</feature>
<dbReference type="NCBIfam" id="NF008668">
    <property type="entry name" value="PRK11669.1"/>
    <property type="match status" value="1"/>
</dbReference>
<evidence type="ECO:0000256" key="1">
    <source>
        <dbReference type="ARBA" id="ARBA00007164"/>
    </source>
</evidence>
<dbReference type="GO" id="GO:0009252">
    <property type="term" value="P:peptidoglycan biosynthetic process"/>
    <property type="evidence" value="ECO:0007669"/>
    <property type="project" value="UniProtKB-KW"/>
</dbReference>
<dbReference type="PANTHER" id="PTHR21581">
    <property type="entry name" value="D-ALANYL-D-ALANINE CARBOXYPEPTIDASE"/>
    <property type="match status" value="1"/>
</dbReference>
<dbReference type="InterPro" id="IPR018044">
    <property type="entry name" value="Peptidase_S11"/>
</dbReference>
<evidence type="ECO:0000256" key="3">
    <source>
        <dbReference type="ARBA" id="ARBA00022801"/>
    </source>
</evidence>
<dbReference type="STRING" id="28092.WM40_24350"/>
<keyword evidence="11" id="KW-0645">Protease</keyword>
<dbReference type="Gene3D" id="3.40.710.10">
    <property type="entry name" value="DD-peptidase/beta-lactamase superfamily"/>
    <property type="match status" value="1"/>
</dbReference>
<keyword evidence="3" id="KW-0378">Hydrolase</keyword>
<dbReference type="PATRIC" id="fig|28092.6.peg.5723"/>
<feature type="active site" description="Acyl-ester intermediate" evidence="7">
    <location>
        <position position="161"/>
    </location>
</feature>
<dbReference type="RefSeq" id="WP_024902431.1">
    <property type="nucleotide sequence ID" value="NZ_CADFGU010000001.1"/>
</dbReference>
<keyword evidence="12" id="KW-1185">Reference proteome</keyword>